<feature type="compositionally biased region" description="Polar residues" evidence="1">
    <location>
        <begin position="164"/>
        <end position="182"/>
    </location>
</feature>
<feature type="compositionally biased region" description="Basic and acidic residues" evidence="1">
    <location>
        <begin position="34"/>
        <end position="44"/>
    </location>
</feature>
<dbReference type="UCSC" id="K08E7.5c">
    <property type="organism name" value="c. elegans"/>
</dbReference>
<evidence type="ECO:0000313" key="3">
    <source>
        <dbReference type="EMBL" id="CAJ43911.2"/>
    </source>
</evidence>
<feature type="compositionally biased region" description="Polar residues" evidence="1">
    <location>
        <begin position="247"/>
        <end position="274"/>
    </location>
</feature>
<feature type="signal peptide" evidence="2">
    <location>
        <begin position="1"/>
        <end position="23"/>
    </location>
</feature>
<protein>
    <submittedName>
        <fullName evidence="3">Mucin-5AC</fullName>
    </submittedName>
</protein>
<evidence type="ECO:0000313" key="5">
    <source>
        <dbReference type="WormBase" id="K08E7.5c"/>
    </source>
</evidence>
<feature type="compositionally biased region" description="Polar residues" evidence="1">
    <location>
        <begin position="366"/>
        <end position="378"/>
    </location>
</feature>
<organism evidence="3 4">
    <name type="scientific">Caenorhabditis elegans</name>
    <dbReference type="NCBI Taxonomy" id="6239"/>
    <lineage>
        <taxon>Eukaryota</taxon>
        <taxon>Metazoa</taxon>
        <taxon>Ecdysozoa</taxon>
        <taxon>Nematoda</taxon>
        <taxon>Chromadorea</taxon>
        <taxon>Rhabditida</taxon>
        <taxon>Rhabditina</taxon>
        <taxon>Rhabditomorpha</taxon>
        <taxon>Rhabditoidea</taxon>
        <taxon>Rhabditidae</taxon>
        <taxon>Peloderinae</taxon>
        <taxon>Caenorhabditis</taxon>
    </lineage>
</organism>
<feature type="chain" id="PRO_5004218323" evidence="2">
    <location>
        <begin position="24"/>
        <end position="896"/>
    </location>
</feature>
<feature type="region of interest" description="Disordered" evidence="1">
    <location>
        <begin position="64"/>
        <end position="396"/>
    </location>
</feature>
<proteinExistence type="predicted"/>
<reference evidence="3 4" key="1">
    <citation type="journal article" date="1998" name="Science">
        <title>Genome sequence of the nematode C. elegans: a platform for investigating biology.</title>
        <authorList>
            <consortium name="The C. elegans sequencing consortium"/>
            <person name="Sulson J.E."/>
            <person name="Waterston R."/>
        </authorList>
    </citation>
    <scope>NUCLEOTIDE SEQUENCE [LARGE SCALE GENOMIC DNA]</scope>
    <source>
        <strain evidence="3 4">Bristol N2</strain>
    </source>
</reference>
<dbReference type="OrthoDB" id="5853700at2759"/>
<feature type="compositionally biased region" description="Low complexity" evidence="1">
    <location>
        <begin position="277"/>
        <end position="306"/>
    </location>
</feature>
<gene>
    <name evidence="3" type="ORF">CELE_K08E7.5</name>
    <name evidence="3 5" type="ORF">K08E7.5</name>
</gene>
<dbReference type="CTD" id="178211"/>
<keyword evidence="2" id="KW-0732">Signal</keyword>
<dbReference type="Proteomes" id="UP000001940">
    <property type="component" value="Chromosome IV"/>
</dbReference>
<feature type="compositionally biased region" description="Low complexity" evidence="1">
    <location>
        <begin position="136"/>
        <end position="147"/>
    </location>
</feature>
<dbReference type="RefSeq" id="NP_001040967.1">
    <property type="nucleotide sequence ID" value="NM_001047502.2"/>
</dbReference>
<name>Q2XMZ6_CAEEL</name>
<dbReference type="WormBase" id="K08E7.5c">
    <property type="protein sequence ID" value="CE39747"/>
    <property type="gene ID" value="WBGene00010673"/>
</dbReference>
<keyword evidence="4" id="KW-1185">Reference proteome</keyword>
<accession>Q2XMZ6</accession>
<sequence length="896" mass="97364">MRRLLIHLVVLLVLLLEGHNVLGFASAPGTYPEEETRAGNDMEVPKNPYESTWTGYDFYYEKEPKKVPPSAGSGKMPAFQSIASISTDRESPEDPGNSGYLASGAESGPKKTTSKPATTPTPEPTTTPVEEEKVKVSPSSSTKEPSPYAENIMLTPKQAPGTEPRSNSQNPQTDRLASQSGYESGGPGRPQNVSIRHRENPKGSDAISRTAITPSKIDYFAPSSPTGPIGYERQVPSFKEGPDHQYTKYSTLNSPPAPSPQESSTITHHVSTSPDFLEPSSESSVLLPKQAPGTNPSTSNSPPGYSELIGPSGPESQGYEPMGNNGPSIFEGPGTESGYSEPKALSTASQKTKPDDKPYEIPRSIEPSNSKPYPSDSSWSDHDNAPGSEPSYIPDVLDYGARANNHAGKMMNMSHATSPSTGSPSNSNNAISARDPYDHFGTITAPSDIPRANSNFEEYPDDGGYDGTNDVAIVPLRTQHGTNPSTITTTNTQVRAQISEIDRIAESFENSAREPVEYEQRITSESSKGITAVTGKDFMKKLGRKSPTCCSCCDEKQSVSRNIETQADPLHVQHAVDPSRQLVESEPVQNFVPLQNTVGGNAYIQPQPVAQQQTIYQQPFQQYQPQYPQSYQQPSCGCQPQPQNCCAPPAPCCLPTIPCCPPIPCCPQPKICCQPAPVCLPPPTCCSINFKLPTIPICGRACPSCPCRRRMHKSRRLKRHSINSNCHQCSSAGEPWRSVLHHREKRAAPGCTSGFSTMSQNSCGTCGASNLRSPRVKRMGCLPCLGRKKRDTDENSHIRVKRMGCLPCLGRKKRSTLSQSGCSQCNSMGHLFNRYKRSLFGGCSPCAPQQPCGCGRKKRSVTMKLVKRAPMQCDSTCCDFSRCPYRQKKEALVPFM</sequence>
<evidence type="ECO:0000256" key="2">
    <source>
        <dbReference type="SAM" id="SignalP"/>
    </source>
</evidence>
<evidence type="ECO:0000313" key="4">
    <source>
        <dbReference type="Proteomes" id="UP000001940"/>
    </source>
</evidence>
<dbReference type="AGR" id="WB:WBGene00010673"/>
<dbReference type="EMBL" id="BX284604">
    <property type="protein sequence ID" value="CAJ43911.2"/>
    <property type="molecule type" value="Genomic_DNA"/>
</dbReference>
<dbReference type="GeneID" id="178211"/>
<dbReference type="ExpressionAtlas" id="Q2XMZ6">
    <property type="expression patterns" value="baseline and differential"/>
</dbReference>
<feature type="region of interest" description="Disordered" evidence="1">
    <location>
        <begin position="28"/>
        <end position="47"/>
    </location>
</feature>
<dbReference type="AlphaFoldDB" id="Q2XMZ6"/>
<dbReference type="Bgee" id="WBGene00010673">
    <property type="expression patterns" value="Expressed in pharyngeal muscle cell (C elegans) and 3 other cell types or tissues"/>
</dbReference>
<evidence type="ECO:0000256" key="1">
    <source>
        <dbReference type="SAM" id="MobiDB-lite"/>
    </source>
</evidence>